<keyword evidence="1" id="KW-0812">Transmembrane</keyword>
<dbReference type="Proteomes" id="UP000014760">
    <property type="component" value="Unassembled WGS sequence"/>
</dbReference>
<accession>R7TZD8</accession>
<reference evidence="3" key="3">
    <citation type="submission" date="2015-06" db="UniProtKB">
        <authorList>
            <consortium name="EnsemblMetazoa"/>
        </authorList>
    </citation>
    <scope>IDENTIFICATION</scope>
</reference>
<dbReference type="InterPro" id="IPR011701">
    <property type="entry name" value="MFS"/>
</dbReference>
<reference evidence="4" key="1">
    <citation type="submission" date="2012-12" db="EMBL/GenBank/DDBJ databases">
        <authorList>
            <person name="Hellsten U."/>
            <person name="Grimwood J."/>
            <person name="Chapman J.A."/>
            <person name="Shapiro H."/>
            <person name="Aerts A."/>
            <person name="Otillar R.P."/>
            <person name="Terry A.Y."/>
            <person name="Boore J.L."/>
            <person name="Simakov O."/>
            <person name="Marletaz F."/>
            <person name="Cho S.-J."/>
            <person name="Edsinger-Gonzales E."/>
            <person name="Havlak P."/>
            <person name="Kuo D.-H."/>
            <person name="Larsson T."/>
            <person name="Lv J."/>
            <person name="Arendt D."/>
            <person name="Savage R."/>
            <person name="Osoegawa K."/>
            <person name="de Jong P."/>
            <person name="Lindberg D.R."/>
            <person name="Seaver E.C."/>
            <person name="Weisblat D.A."/>
            <person name="Putnam N.H."/>
            <person name="Grigoriev I.V."/>
            <person name="Rokhsar D.S."/>
        </authorList>
    </citation>
    <scope>NUCLEOTIDE SEQUENCE</scope>
    <source>
        <strain evidence="4">I ESC-2004</strain>
    </source>
</reference>
<feature type="transmembrane region" description="Helical" evidence="1">
    <location>
        <begin position="215"/>
        <end position="236"/>
    </location>
</feature>
<feature type="non-terminal residue" evidence="2">
    <location>
        <position position="322"/>
    </location>
</feature>
<dbReference type="Gene3D" id="1.20.1250.20">
    <property type="entry name" value="MFS general substrate transporter like domains"/>
    <property type="match status" value="1"/>
</dbReference>
<dbReference type="PANTHER" id="PTHR11360:SF251">
    <property type="entry name" value="MAJOR FACILITATOR SUPERFAMILY (MFS) PROFILE DOMAIN-CONTAINING PROTEIN"/>
    <property type="match status" value="1"/>
</dbReference>
<keyword evidence="1" id="KW-1133">Transmembrane helix</keyword>
<protein>
    <recommendedName>
        <fullName evidence="5">Major facilitator superfamily (MFS) profile domain-containing protein</fullName>
    </recommendedName>
</protein>
<dbReference type="PANTHER" id="PTHR11360">
    <property type="entry name" value="MONOCARBOXYLATE TRANSPORTER"/>
    <property type="match status" value="1"/>
</dbReference>
<evidence type="ECO:0000256" key="1">
    <source>
        <dbReference type="SAM" id="Phobius"/>
    </source>
</evidence>
<dbReference type="EMBL" id="KB307198">
    <property type="protein sequence ID" value="ELT99134.1"/>
    <property type="molecule type" value="Genomic_DNA"/>
</dbReference>
<evidence type="ECO:0000313" key="2">
    <source>
        <dbReference type="EMBL" id="ELT99134.1"/>
    </source>
</evidence>
<dbReference type="HOGENOM" id="CLU_045454_0_0_1"/>
<dbReference type="InterPro" id="IPR050327">
    <property type="entry name" value="Proton-linked_MCT"/>
</dbReference>
<proteinExistence type="predicted"/>
<feature type="transmembrane region" description="Helical" evidence="1">
    <location>
        <begin position="48"/>
        <end position="73"/>
    </location>
</feature>
<feature type="transmembrane region" description="Helical" evidence="1">
    <location>
        <begin position="21"/>
        <end position="42"/>
    </location>
</feature>
<dbReference type="SUPFAM" id="SSF103473">
    <property type="entry name" value="MFS general substrate transporter"/>
    <property type="match status" value="1"/>
</dbReference>
<dbReference type="EMBL" id="AMQN01001968">
    <property type="status" value="NOT_ANNOTATED_CDS"/>
    <property type="molecule type" value="Genomic_DNA"/>
</dbReference>
<dbReference type="Pfam" id="PF07690">
    <property type="entry name" value="MFS_1"/>
    <property type="match status" value="1"/>
</dbReference>
<feature type="transmembrane region" description="Helical" evidence="1">
    <location>
        <begin position="112"/>
        <end position="132"/>
    </location>
</feature>
<reference evidence="2 4" key="2">
    <citation type="journal article" date="2013" name="Nature">
        <title>Insights into bilaterian evolution from three spiralian genomes.</title>
        <authorList>
            <person name="Simakov O."/>
            <person name="Marletaz F."/>
            <person name="Cho S.J."/>
            <person name="Edsinger-Gonzales E."/>
            <person name="Havlak P."/>
            <person name="Hellsten U."/>
            <person name="Kuo D.H."/>
            <person name="Larsson T."/>
            <person name="Lv J."/>
            <person name="Arendt D."/>
            <person name="Savage R."/>
            <person name="Osoegawa K."/>
            <person name="de Jong P."/>
            <person name="Grimwood J."/>
            <person name="Chapman J.A."/>
            <person name="Shapiro H."/>
            <person name="Aerts A."/>
            <person name="Otillar R.P."/>
            <person name="Terry A.Y."/>
            <person name="Boore J.L."/>
            <person name="Grigoriev I.V."/>
            <person name="Lindberg D.R."/>
            <person name="Seaver E.C."/>
            <person name="Weisblat D.A."/>
            <person name="Putnam N.H."/>
            <person name="Rokhsar D.S."/>
        </authorList>
    </citation>
    <scope>NUCLEOTIDE SEQUENCE</scope>
    <source>
        <strain evidence="2 4">I ESC-2004</strain>
    </source>
</reference>
<dbReference type="EnsemblMetazoa" id="CapteT24589">
    <property type="protein sequence ID" value="CapteP24589"/>
    <property type="gene ID" value="CapteG24589"/>
</dbReference>
<organism evidence="2">
    <name type="scientific">Capitella teleta</name>
    <name type="common">Polychaete worm</name>
    <dbReference type="NCBI Taxonomy" id="283909"/>
    <lineage>
        <taxon>Eukaryota</taxon>
        <taxon>Metazoa</taxon>
        <taxon>Spiralia</taxon>
        <taxon>Lophotrochozoa</taxon>
        <taxon>Annelida</taxon>
        <taxon>Polychaeta</taxon>
        <taxon>Sedentaria</taxon>
        <taxon>Scolecida</taxon>
        <taxon>Capitellidae</taxon>
        <taxon>Capitella</taxon>
    </lineage>
</organism>
<keyword evidence="4" id="KW-1185">Reference proteome</keyword>
<gene>
    <name evidence="2" type="ORF">CAPTEDRAFT_24589</name>
</gene>
<dbReference type="OrthoDB" id="6499973at2759"/>
<dbReference type="OMA" id="YGALMSI"/>
<dbReference type="GO" id="GO:0022857">
    <property type="term" value="F:transmembrane transporter activity"/>
    <property type="evidence" value="ECO:0007669"/>
    <property type="project" value="InterPro"/>
</dbReference>
<dbReference type="InterPro" id="IPR036259">
    <property type="entry name" value="MFS_trans_sf"/>
</dbReference>
<evidence type="ECO:0008006" key="5">
    <source>
        <dbReference type="Google" id="ProtNLM"/>
    </source>
</evidence>
<keyword evidence="1" id="KW-0472">Membrane</keyword>
<feature type="transmembrane region" description="Helical" evidence="1">
    <location>
        <begin position="180"/>
        <end position="203"/>
    </location>
</feature>
<sequence length="322" mass="35088">AGYGGSLLLAPFVTALIRRKSLRLVAVVGALVLPLAALFLSFSKHIHQAFVCWCGVMAVGSGFVLTTSSAIVGRYFRKRREIAEMLALGGSGVGMGVVTVSFRHLLSVLGWLRGWQAMALALIPATIACCFYRSAALYHPRRHAILHVRNLHKSKQAQQQFENKAPYLDFSPLSMRSLQVIMASAGLTALGSYTPFLLLPAILEREGMNSRSTTLLQVFLGVAFAFGGLLVGLVEVKGNLRCVIVPQYFCQLASLGCGVVTLMYIPAKGFYGATVYTWTYGLFCGAHAYSLKIHTCEMVTLKVFERAWGYVMFAQALPTFLG</sequence>
<feature type="non-terminal residue" evidence="2">
    <location>
        <position position="1"/>
    </location>
</feature>
<feature type="transmembrane region" description="Helical" evidence="1">
    <location>
        <begin position="273"/>
        <end position="291"/>
    </location>
</feature>
<evidence type="ECO:0000313" key="4">
    <source>
        <dbReference type="Proteomes" id="UP000014760"/>
    </source>
</evidence>
<feature type="transmembrane region" description="Helical" evidence="1">
    <location>
        <begin position="85"/>
        <end position="106"/>
    </location>
</feature>
<feature type="transmembrane region" description="Helical" evidence="1">
    <location>
        <begin position="248"/>
        <end position="267"/>
    </location>
</feature>
<dbReference type="AlphaFoldDB" id="R7TZD8"/>
<evidence type="ECO:0000313" key="3">
    <source>
        <dbReference type="EnsemblMetazoa" id="CapteP24589"/>
    </source>
</evidence>
<name>R7TZD8_CAPTE</name>